<comment type="caution">
    <text evidence="2">The sequence shown here is derived from an EMBL/GenBank/DDBJ whole genome shotgun (WGS) entry which is preliminary data.</text>
</comment>
<organism evidence="2 3">
    <name type="scientific">Hymenobacter ruricola</name>
    <dbReference type="NCBI Taxonomy" id="2791023"/>
    <lineage>
        <taxon>Bacteria</taxon>
        <taxon>Pseudomonadati</taxon>
        <taxon>Bacteroidota</taxon>
        <taxon>Cytophagia</taxon>
        <taxon>Cytophagales</taxon>
        <taxon>Hymenobacteraceae</taxon>
        <taxon>Hymenobacter</taxon>
    </lineage>
</organism>
<sequence>MKNLFSEYIALESADFEHLWENCVFVFDTNVLLNFYRYSQASSAELRETIQFYGNRVWIPNQVGHEFFEERLTVINEQLKNYAEVNKDLNKVKTLLMNRKGHPFISEDSLELFESIVEKINGEFSEQETALSKLMTKDETAKMVASLFEGHVGSPYTPEALVILYKEASERFKLNIPPGYKDSSKPEPNRYGDFIIWKQIIDKARAENKPVLFISDDEKEDWILKNSGKTIGPLPELIREFKKSTEQSFYIYSTFNFLKYSYEFRKRVVNQPILDEVKYVGKNVQMQSNDRQDKVHSIMCVLRVKDNAQNNLSLVYERLQNQGYFLNIESASEDTVRITIKVPFEDLVRRFINHIHVLAKEYDFEVLIIATSPANGPALDS</sequence>
<dbReference type="InterPro" id="IPR041578">
    <property type="entry name" value="PIN_8"/>
</dbReference>
<gene>
    <name evidence="2" type="ORF">I2H31_11050</name>
</gene>
<accession>A0ABS0I4Y4</accession>
<evidence type="ECO:0000313" key="2">
    <source>
        <dbReference type="EMBL" id="MBF9221642.1"/>
    </source>
</evidence>
<dbReference type="EMBL" id="JADQDM010000004">
    <property type="protein sequence ID" value="MBF9221642.1"/>
    <property type="molecule type" value="Genomic_DNA"/>
</dbReference>
<reference evidence="2 3" key="1">
    <citation type="submission" date="2020-11" db="EMBL/GenBank/DDBJ databases">
        <authorList>
            <person name="Kim M.K."/>
        </authorList>
    </citation>
    <scope>NUCLEOTIDE SEQUENCE [LARGE SCALE GENOMIC DNA]</scope>
    <source>
        <strain evidence="2 3">BT662</strain>
    </source>
</reference>
<dbReference type="Proteomes" id="UP000618931">
    <property type="component" value="Unassembled WGS sequence"/>
</dbReference>
<keyword evidence="3" id="KW-1185">Reference proteome</keyword>
<evidence type="ECO:0000313" key="3">
    <source>
        <dbReference type="Proteomes" id="UP000618931"/>
    </source>
</evidence>
<proteinExistence type="predicted"/>
<evidence type="ECO:0000259" key="1">
    <source>
        <dbReference type="Pfam" id="PF18476"/>
    </source>
</evidence>
<feature type="domain" description="PIN like" evidence="1">
    <location>
        <begin position="24"/>
        <end position="237"/>
    </location>
</feature>
<dbReference type="Pfam" id="PF18476">
    <property type="entry name" value="PIN_8"/>
    <property type="match status" value="1"/>
</dbReference>
<protein>
    <submittedName>
        <fullName evidence="2">DUF4935 domain-containing protein</fullName>
    </submittedName>
</protein>
<dbReference type="RefSeq" id="WP_196293091.1">
    <property type="nucleotide sequence ID" value="NZ_JADQDM010000004.1"/>
</dbReference>
<name>A0ABS0I4Y4_9BACT</name>